<evidence type="ECO:0000313" key="2">
    <source>
        <dbReference type="EMBL" id="AFC25337.1"/>
    </source>
</evidence>
<accession>H6L809</accession>
<dbReference type="InterPro" id="IPR053170">
    <property type="entry name" value="Transcription_regulator"/>
</dbReference>
<proteinExistence type="predicted"/>
<keyword evidence="1" id="KW-0472">Membrane</keyword>
<protein>
    <submittedName>
        <fullName evidence="2">Membrane-bound metal-dependent hydrolase</fullName>
    </submittedName>
</protein>
<dbReference type="PANTHER" id="PTHR40031">
    <property type="entry name" value="HYPOTHETICAL MEMBRANE SPANNING PROTEIN"/>
    <property type="match status" value="1"/>
</dbReference>
<feature type="transmembrane region" description="Helical" evidence="1">
    <location>
        <begin position="85"/>
        <end position="102"/>
    </location>
</feature>
<gene>
    <name evidence="2" type="ordered locus">SGRA_2609</name>
</gene>
<dbReference type="Proteomes" id="UP000007519">
    <property type="component" value="Chromosome"/>
</dbReference>
<name>H6L809_SAPGL</name>
<evidence type="ECO:0000256" key="1">
    <source>
        <dbReference type="SAM" id="Phobius"/>
    </source>
</evidence>
<keyword evidence="2" id="KW-0378">Hydrolase</keyword>
<feature type="transmembrane region" description="Helical" evidence="1">
    <location>
        <begin position="179"/>
        <end position="201"/>
    </location>
</feature>
<dbReference type="Pfam" id="PF04307">
    <property type="entry name" value="YdjM"/>
    <property type="match status" value="2"/>
</dbReference>
<dbReference type="GO" id="GO:0016787">
    <property type="term" value="F:hydrolase activity"/>
    <property type="evidence" value="ECO:0007669"/>
    <property type="project" value="UniProtKB-KW"/>
</dbReference>
<keyword evidence="3" id="KW-1185">Reference proteome</keyword>
<dbReference type="STRING" id="984262.SGRA_2609"/>
<dbReference type="OrthoDB" id="9781927at2"/>
<feature type="transmembrane region" description="Helical" evidence="1">
    <location>
        <begin position="60"/>
        <end position="78"/>
    </location>
</feature>
<dbReference type="HOGENOM" id="CLU_067817_0_0_10"/>
<sequence>MDSLTQAVLGAACGQAVLGRKIGPKALAWGAIAGTLPDLDVISRVFSEHEVYGLLYHRGLTHSIFITLLAPPLLGYLAHKQRGGVAVLFGLLLVLFMGGTGLKEESAVLQGIGLFILAVTAWVGWRYWGSKNPPKLQEEPGWKSWSWMFFWAILTHWLIDAGTSYGTQIFEPFSSYRFSFNNIAIADPLYTLPLLLAVMIIPFFKNKSWQQRINTTALVLSTAYMALTFGIKAKVNAVVSENIKAQNIEELSYVTYPTILNCMLWQTTIETADAYYYGVYSIWDEEPTIKFQKLPKQHQLLDRWKGHEFVDILLWFSQGYYNVTENPDGSLQFNNLRFGLMGFGLLEDSDGYIFKFKLAEKDGELSVEQVRDMDKLQPKLLFSLLWNRIWDKHPAVNK</sequence>
<dbReference type="eggNOG" id="COG1988">
    <property type="taxonomic scope" value="Bacteria"/>
</dbReference>
<feature type="transmembrane region" description="Helical" evidence="1">
    <location>
        <begin position="108"/>
        <end position="128"/>
    </location>
</feature>
<dbReference type="EMBL" id="CP002831">
    <property type="protein sequence ID" value="AFC25337.1"/>
    <property type="molecule type" value="Genomic_DNA"/>
</dbReference>
<dbReference type="InterPro" id="IPR007404">
    <property type="entry name" value="YdjM-like"/>
</dbReference>
<dbReference type="AlphaFoldDB" id="H6L809"/>
<dbReference type="KEGG" id="sgn:SGRA_2609"/>
<evidence type="ECO:0000313" key="3">
    <source>
        <dbReference type="Proteomes" id="UP000007519"/>
    </source>
</evidence>
<dbReference type="RefSeq" id="WP_015692948.1">
    <property type="nucleotide sequence ID" value="NC_016940.1"/>
</dbReference>
<reference evidence="2 3" key="1">
    <citation type="journal article" date="2012" name="Stand. Genomic Sci.">
        <title>Complete genome sequencing and analysis of Saprospira grandis str. Lewin, a predatory marine bacterium.</title>
        <authorList>
            <person name="Saw J.H."/>
            <person name="Yuryev A."/>
            <person name="Kanbe M."/>
            <person name="Hou S."/>
            <person name="Young A.G."/>
            <person name="Aizawa S."/>
            <person name="Alam M."/>
        </authorList>
    </citation>
    <scope>NUCLEOTIDE SEQUENCE [LARGE SCALE GENOMIC DNA]</scope>
    <source>
        <strain evidence="2 3">Lewin</strain>
    </source>
</reference>
<organism evidence="2 3">
    <name type="scientific">Saprospira grandis (strain Lewin)</name>
    <dbReference type="NCBI Taxonomy" id="984262"/>
    <lineage>
        <taxon>Bacteria</taxon>
        <taxon>Pseudomonadati</taxon>
        <taxon>Bacteroidota</taxon>
        <taxon>Saprospiria</taxon>
        <taxon>Saprospirales</taxon>
        <taxon>Saprospiraceae</taxon>
        <taxon>Saprospira</taxon>
    </lineage>
</organism>
<keyword evidence="1" id="KW-0812">Transmembrane</keyword>
<dbReference type="PANTHER" id="PTHR40031:SF1">
    <property type="entry name" value="MEMBRANE-BOUND METAL-DEPENDENT HYDROLASE"/>
    <property type="match status" value="1"/>
</dbReference>
<keyword evidence="1" id="KW-1133">Transmembrane helix</keyword>
<feature type="transmembrane region" description="Helical" evidence="1">
    <location>
        <begin position="140"/>
        <end position="159"/>
    </location>
</feature>